<reference evidence="1 2" key="1">
    <citation type="submission" date="2017-02" db="EMBL/GenBank/DDBJ databases">
        <authorList>
            <person name="Peterson S.W."/>
        </authorList>
    </citation>
    <scope>NUCLEOTIDE SEQUENCE [LARGE SCALE GENOMIC DNA]</scope>
    <source>
        <strain evidence="1 2">CIP104813</strain>
    </source>
</reference>
<evidence type="ECO:0000313" key="2">
    <source>
        <dbReference type="Proteomes" id="UP000195981"/>
    </source>
</evidence>
<name>A0A1X6X4C2_9MICO</name>
<proteinExistence type="predicted"/>
<gene>
    <name evidence="1" type="ORF">FM110_10460</name>
</gene>
<evidence type="ECO:0000313" key="1">
    <source>
        <dbReference type="EMBL" id="SLM93802.1"/>
    </source>
</evidence>
<keyword evidence="2" id="KW-1185">Reference proteome</keyword>
<sequence length="125" mass="14506">MTLGPYAPMDTHSARALRARLDRFARYDPHSREDLVRLEGIILGAALCEDEQLEFDARTQWMATSYMHVRSLEVHRENLHWCLRHLEEHRESADERAYVRLLHAITRLIEESTGIPTSPATSSRP</sequence>
<accession>A0A1X6X4C2</accession>
<protein>
    <submittedName>
        <fullName evidence="1">Uncharacterized protein</fullName>
    </submittedName>
</protein>
<dbReference type="EMBL" id="FWFG01000092">
    <property type="protein sequence ID" value="SLM93802.1"/>
    <property type="molecule type" value="Genomic_DNA"/>
</dbReference>
<dbReference type="Proteomes" id="UP000195981">
    <property type="component" value="Unassembled WGS sequence"/>
</dbReference>
<dbReference type="AlphaFoldDB" id="A0A1X6X4C2"/>
<organism evidence="1 2">
    <name type="scientific">Brachybacterium nesterenkovii</name>
    <dbReference type="NCBI Taxonomy" id="47847"/>
    <lineage>
        <taxon>Bacteria</taxon>
        <taxon>Bacillati</taxon>
        <taxon>Actinomycetota</taxon>
        <taxon>Actinomycetes</taxon>
        <taxon>Micrococcales</taxon>
        <taxon>Dermabacteraceae</taxon>
        <taxon>Brachybacterium</taxon>
    </lineage>
</organism>